<keyword evidence="6 7" id="KW-0472">Membrane</keyword>
<dbReference type="SUPFAM" id="SSF160240">
    <property type="entry name" value="Cation efflux protein cytoplasmic domain-like"/>
    <property type="match status" value="1"/>
</dbReference>
<dbReference type="InterPro" id="IPR058533">
    <property type="entry name" value="Cation_efflux_TM"/>
</dbReference>
<dbReference type="Gene3D" id="1.20.1510.10">
    <property type="entry name" value="Cation efflux protein transmembrane domain"/>
    <property type="match status" value="1"/>
</dbReference>
<dbReference type="InterPro" id="IPR027470">
    <property type="entry name" value="Cation_efflux_CTD"/>
</dbReference>
<dbReference type="SUPFAM" id="SSF161111">
    <property type="entry name" value="Cation efflux protein transmembrane domain-like"/>
    <property type="match status" value="1"/>
</dbReference>
<feature type="domain" description="Cation efflux protein cytoplasmic" evidence="9">
    <location>
        <begin position="214"/>
        <end position="288"/>
    </location>
</feature>
<dbReference type="FunFam" id="1.20.1510.10:FF:000006">
    <property type="entry name" value="Divalent cation efflux transporter"/>
    <property type="match status" value="1"/>
</dbReference>
<proteinExistence type="inferred from homology"/>
<comment type="subcellular location">
    <subcellularLocation>
        <location evidence="1">Membrane</location>
        <topology evidence="1">Multi-pass membrane protein</topology>
    </subcellularLocation>
</comment>
<dbReference type="Proteomes" id="UP000394068">
    <property type="component" value="Unassembled WGS sequence"/>
</dbReference>
<dbReference type="InterPro" id="IPR027469">
    <property type="entry name" value="Cation_efflux_TMD_sf"/>
</dbReference>
<evidence type="ECO:0000259" key="9">
    <source>
        <dbReference type="Pfam" id="PF16916"/>
    </source>
</evidence>
<dbReference type="Gene3D" id="3.30.70.1350">
    <property type="entry name" value="Cation efflux protein, cytoplasmic domain"/>
    <property type="match status" value="1"/>
</dbReference>
<keyword evidence="3" id="KW-0813">Transport</keyword>
<name>A0A4U9XNP1_9STRE</name>
<dbReference type="NCBIfam" id="TIGR01297">
    <property type="entry name" value="CDF"/>
    <property type="match status" value="1"/>
</dbReference>
<dbReference type="EMBL" id="CABEHT010000001">
    <property type="protein sequence ID" value="VTS15103.1"/>
    <property type="molecule type" value="Genomic_DNA"/>
</dbReference>
<evidence type="ECO:0000256" key="3">
    <source>
        <dbReference type="ARBA" id="ARBA00022448"/>
    </source>
</evidence>
<dbReference type="GO" id="GO:0016020">
    <property type="term" value="C:membrane"/>
    <property type="evidence" value="ECO:0007669"/>
    <property type="project" value="UniProtKB-SubCell"/>
</dbReference>
<dbReference type="AlphaFoldDB" id="A0A4U9XNP1"/>
<evidence type="ECO:0000256" key="6">
    <source>
        <dbReference type="ARBA" id="ARBA00023136"/>
    </source>
</evidence>
<organism evidence="10 11">
    <name type="scientific">Streptococcus pseudoporcinus</name>
    <dbReference type="NCBI Taxonomy" id="361101"/>
    <lineage>
        <taxon>Bacteria</taxon>
        <taxon>Bacillati</taxon>
        <taxon>Bacillota</taxon>
        <taxon>Bacilli</taxon>
        <taxon>Lactobacillales</taxon>
        <taxon>Streptococcaceae</taxon>
        <taxon>Streptococcus</taxon>
    </lineage>
</organism>
<protein>
    <submittedName>
        <fullName evidence="10">Cation efflux family protein</fullName>
    </submittedName>
</protein>
<dbReference type="Pfam" id="PF01545">
    <property type="entry name" value="Cation_efflux"/>
    <property type="match status" value="1"/>
</dbReference>
<evidence type="ECO:0000256" key="5">
    <source>
        <dbReference type="ARBA" id="ARBA00022989"/>
    </source>
</evidence>
<comment type="similarity">
    <text evidence="2">Belongs to the cation diffusion facilitator (CDF) transporter (TC 2.A.4) family.</text>
</comment>
<evidence type="ECO:0000313" key="10">
    <source>
        <dbReference type="EMBL" id="VTS15103.1"/>
    </source>
</evidence>
<gene>
    <name evidence="10" type="primary">fieF</name>
    <name evidence="10" type="ORF">NCTC5386_01323</name>
</gene>
<evidence type="ECO:0000256" key="1">
    <source>
        <dbReference type="ARBA" id="ARBA00004141"/>
    </source>
</evidence>
<dbReference type="Pfam" id="PF16916">
    <property type="entry name" value="ZT_dimer"/>
    <property type="match status" value="1"/>
</dbReference>
<reference evidence="10 11" key="1">
    <citation type="submission" date="2019-05" db="EMBL/GenBank/DDBJ databases">
        <authorList>
            <consortium name="Pathogen Informatics"/>
        </authorList>
    </citation>
    <scope>NUCLEOTIDE SEQUENCE [LARGE SCALE GENOMIC DNA]</scope>
    <source>
        <strain evidence="10 11">NCTC5386</strain>
    </source>
</reference>
<dbReference type="GO" id="GO:0008324">
    <property type="term" value="F:monoatomic cation transmembrane transporter activity"/>
    <property type="evidence" value="ECO:0007669"/>
    <property type="project" value="InterPro"/>
</dbReference>
<keyword evidence="4 7" id="KW-0812">Transmembrane</keyword>
<dbReference type="InterPro" id="IPR050291">
    <property type="entry name" value="CDF_Transporter"/>
</dbReference>
<dbReference type="InterPro" id="IPR036837">
    <property type="entry name" value="Cation_efflux_CTD_sf"/>
</dbReference>
<dbReference type="RefSeq" id="WP_077321928.1">
    <property type="nucleotide sequence ID" value="NZ_CABEHT010000001.1"/>
</dbReference>
<dbReference type="PANTHER" id="PTHR43840:SF50">
    <property type="entry name" value="MANGANESE EFFLUX SYSTEM PROTEIN MNES"/>
    <property type="match status" value="1"/>
</dbReference>
<feature type="transmembrane region" description="Helical" evidence="7">
    <location>
        <begin position="87"/>
        <end position="106"/>
    </location>
</feature>
<evidence type="ECO:0000256" key="4">
    <source>
        <dbReference type="ARBA" id="ARBA00022692"/>
    </source>
</evidence>
<dbReference type="InterPro" id="IPR002524">
    <property type="entry name" value="Cation_efflux"/>
</dbReference>
<feature type="transmembrane region" description="Helical" evidence="7">
    <location>
        <begin position="20"/>
        <end position="37"/>
    </location>
</feature>
<sequence length="412" mass="46492">MTQDPIINLKLAKRGPIVSIVAYFIISIAKLLSGYFLNSNSLIADGFNNLSDIVGNVALLIGLQLASQPADANHKFGHWKFEDLSSLITSFIMFIVGFQVLIQTIQNMILGKQAPVDPLGAIVGVISAIVMLLVYFYNKSLSKKVKSSALVAASKDNLSDAVTSIGTSIAIIAASLNLPIVDRIAAIIITFFILKTAYDIFMQSAFSLSDGFDNKHLKQYEEAILEIPKIKAVKSQRGRTYGSNVYLDIVLEMNPDLSVYESHAITEQVENLLSEKFSVYDIDIHVEPAKIPDDELIENVTLKIYRNEKIILSKIPGYEEHIADHFTLIDHTGKLLHRQNLLDNPIFYPSNFKNFHLQSISQKTKLITYELEGNLHTSIWRRNELWYLIFHQITPKERHRLTAKQYKISKRN</sequence>
<dbReference type="PANTHER" id="PTHR43840">
    <property type="entry name" value="MITOCHONDRIAL METAL TRANSPORTER 1-RELATED"/>
    <property type="match status" value="1"/>
</dbReference>
<evidence type="ECO:0000256" key="2">
    <source>
        <dbReference type="ARBA" id="ARBA00008114"/>
    </source>
</evidence>
<keyword evidence="5 7" id="KW-1133">Transmembrane helix</keyword>
<evidence type="ECO:0000313" key="11">
    <source>
        <dbReference type="Proteomes" id="UP000394068"/>
    </source>
</evidence>
<accession>A0A4U9XNP1</accession>
<evidence type="ECO:0000256" key="7">
    <source>
        <dbReference type="SAM" id="Phobius"/>
    </source>
</evidence>
<feature type="domain" description="Cation efflux protein transmembrane" evidence="8">
    <location>
        <begin position="17"/>
        <end position="208"/>
    </location>
</feature>
<feature type="transmembrane region" description="Helical" evidence="7">
    <location>
        <begin position="118"/>
        <end position="137"/>
    </location>
</feature>
<evidence type="ECO:0000259" key="8">
    <source>
        <dbReference type="Pfam" id="PF01545"/>
    </source>
</evidence>